<keyword evidence="3" id="KW-1185">Reference proteome</keyword>
<comment type="caution">
    <text evidence="2">The sequence shown here is derived from an EMBL/GenBank/DDBJ whole genome shotgun (WGS) entry which is preliminary data.</text>
</comment>
<gene>
    <name evidence="2" type="ORF">GWK47_008768</name>
</gene>
<feature type="region of interest" description="Disordered" evidence="1">
    <location>
        <begin position="249"/>
        <end position="274"/>
    </location>
</feature>
<evidence type="ECO:0000313" key="2">
    <source>
        <dbReference type="EMBL" id="KAG0716814.1"/>
    </source>
</evidence>
<evidence type="ECO:0000313" key="3">
    <source>
        <dbReference type="Proteomes" id="UP000770661"/>
    </source>
</evidence>
<name>A0A8J4Y5V0_CHIOP</name>
<accession>A0A8J4Y5V0</accession>
<evidence type="ECO:0000256" key="1">
    <source>
        <dbReference type="SAM" id="MobiDB-lite"/>
    </source>
</evidence>
<sequence length="274" mass="30016">MIITELYKYNVSCSYDEVRRFRRSAGAQSSKAQQLAGLRDAALGGLVQIIIDNFDAVISSQNCRLECHSDPEDPKAHVRVVCDDTDVFALLAYYYLREKLQSSLTMQSPIIGRSCIDVKETARKHSAIVPELLAFHALTGCDSVAATYGIGKTKAIAVARKGYTLDQLVEHGWEADDTNKCLIPRNMEDGVSYAPEHILKLVRCGCTSARACRGWKCGCMARQLPCTMFCTCGGGTACSNPVNITESATDHADIPDDSDEANDRAMDVDDEDDE</sequence>
<protein>
    <recommendedName>
        <fullName evidence="4">Tesmin/TSO1-like CXC domain-containing protein</fullName>
    </recommendedName>
</protein>
<dbReference type="Proteomes" id="UP000770661">
    <property type="component" value="Unassembled WGS sequence"/>
</dbReference>
<evidence type="ECO:0008006" key="4">
    <source>
        <dbReference type="Google" id="ProtNLM"/>
    </source>
</evidence>
<dbReference type="EMBL" id="JACEEZ010018531">
    <property type="protein sequence ID" value="KAG0716814.1"/>
    <property type="molecule type" value="Genomic_DNA"/>
</dbReference>
<reference evidence="2" key="1">
    <citation type="submission" date="2020-07" db="EMBL/GenBank/DDBJ databases">
        <title>The High-quality genome of the commercially important snow crab, Chionoecetes opilio.</title>
        <authorList>
            <person name="Jeong J.-H."/>
            <person name="Ryu S."/>
        </authorList>
    </citation>
    <scope>NUCLEOTIDE SEQUENCE</scope>
    <source>
        <strain evidence="2">MADBK_172401_WGS</strain>
        <tissue evidence="2">Digestive gland</tissue>
    </source>
</reference>
<proteinExistence type="predicted"/>
<dbReference type="OrthoDB" id="6781249at2759"/>
<organism evidence="2 3">
    <name type="scientific">Chionoecetes opilio</name>
    <name type="common">Atlantic snow crab</name>
    <name type="synonym">Cancer opilio</name>
    <dbReference type="NCBI Taxonomy" id="41210"/>
    <lineage>
        <taxon>Eukaryota</taxon>
        <taxon>Metazoa</taxon>
        <taxon>Ecdysozoa</taxon>
        <taxon>Arthropoda</taxon>
        <taxon>Crustacea</taxon>
        <taxon>Multicrustacea</taxon>
        <taxon>Malacostraca</taxon>
        <taxon>Eumalacostraca</taxon>
        <taxon>Eucarida</taxon>
        <taxon>Decapoda</taxon>
        <taxon>Pleocyemata</taxon>
        <taxon>Brachyura</taxon>
        <taxon>Eubrachyura</taxon>
        <taxon>Majoidea</taxon>
        <taxon>Majidae</taxon>
        <taxon>Chionoecetes</taxon>
    </lineage>
</organism>
<dbReference type="AlphaFoldDB" id="A0A8J4Y5V0"/>